<dbReference type="EMBL" id="AUBJ02000001">
    <property type="protein sequence ID" value="MCP2331296.1"/>
    <property type="molecule type" value="Genomic_DNA"/>
</dbReference>
<sequence>MSTTARAPQPSHEHPFWIDNHDHWTHATDLTRADTLLTPTGDHTAITHAHTYPHHHRAHNLTINATHTYYVYWPAPRRSSSTIPEGRARK</sequence>
<keyword evidence="2" id="KW-1185">Reference proteome</keyword>
<evidence type="ECO:0000313" key="2">
    <source>
        <dbReference type="Proteomes" id="UP000791080"/>
    </source>
</evidence>
<organism evidence="1 2">
    <name type="scientific">Actinoalloteichus caeruleus DSM 43889</name>
    <dbReference type="NCBI Taxonomy" id="1120930"/>
    <lineage>
        <taxon>Bacteria</taxon>
        <taxon>Bacillati</taxon>
        <taxon>Actinomycetota</taxon>
        <taxon>Actinomycetes</taxon>
        <taxon>Pseudonocardiales</taxon>
        <taxon>Pseudonocardiaceae</taxon>
        <taxon>Actinoalloteichus</taxon>
        <taxon>Actinoalloteichus cyanogriseus</taxon>
    </lineage>
</organism>
<dbReference type="Gene3D" id="2.170.16.10">
    <property type="entry name" value="Hedgehog/Intein (Hint) domain"/>
    <property type="match status" value="1"/>
</dbReference>
<accession>A0ABT1JFN5</accession>
<dbReference type="Proteomes" id="UP000791080">
    <property type="component" value="Unassembled WGS sequence"/>
</dbReference>
<reference evidence="1 2" key="1">
    <citation type="submission" date="2022-06" db="EMBL/GenBank/DDBJ databases">
        <title>Genomic Encyclopedia of Type Strains, Phase I: the one thousand microbial genomes (KMG-I) project.</title>
        <authorList>
            <person name="Kyrpides N."/>
        </authorList>
    </citation>
    <scope>NUCLEOTIDE SEQUENCE [LARGE SCALE GENOMIC DNA]</scope>
    <source>
        <strain evidence="1 2">DSM 43889</strain>
    </source>
</reference>
<evidence type="ECO:0000313" key="1">
    <source>
        <dbReference type="EMBL" id="MCP2331296.1"/>
    </source>
</evidence>
<comment type="caution">
    <text evidence="1">The sequence shown here is derived from an EMBL/GenBank/DDBJ whole genome shotgun (WGS) entry which is preliminary data.</text>
</comment>
<protein>
    <submittedName>
        <fullName evidence="1">Pretoxin HINT domain-containing protein</fullName>
    </submittedName>
</protein>
<name>A0ABT1JFN5_ACTCY</name>
<dbReference type="Pfam" id="PF07591">
    <property type="entry name" value="PT-HINT"/>
    <property type="match status" value="1"/>
</dbReference>
<gene>
    <name evidence="1" type="ORF">G443_001566</name>
</gene>
<proteinExistence type="predicted"/>
<dbReference type="RefSeq" id="WP_026420774.1">
    <property type="nucleotide sequence ID" value="NZ_AUBJ02000001.1"/>
</dbReference>